<dbReference type="Gene3D" id="3.40.50.300">
    <property type="entry name" value="P-loop containing nucleotide triphosphate hydrolases"/>
    <property type="match status" value="1"/>
</dbReference>
<gene>
    <name evidence="2" type="ORF">EYC98_06855</name>
</gene>
<organism evidence="2 3">
    <name type="scientific">Candidatus Litorirhabdus singularis</name>
    <dbReference type="NCBI Taxonomy" id="2518993"/>
    <lineage>
        <taxon>Bacteria</taxon>
        <taxon>Pseudomonadati</taxon>
        <taxon>Pseudomonadota</taxon>
        <taxon>Gammaproteobacteria</taxon>
        <taxon>Cellvibrionales</taxon>
        <taxon>Halieaceae</taxon>
        <taxon>Candidatus Litorirhabdus</taxon>
    </lineage>
</organism>
<dbReference type="SUPFAM" id="SSF52540">
    <property type="entry name" value="P-loop containing nucleoside triphosphate hydrolases"/>
    <property type="match status" value="1"/>
</dbReference>
<evidence type="ECO:0000256" key="1">
    <source>
        <dbReference type="ARBA" id="ARBA00022679"/>
    </source>
</evidence>
<sequence>MKPLDFLIIGAQKCATTTLFEHLRSHPDIAMPLEKEVPFFTGDDCSAENWQAFAQDKFGPEQNEKLWGKATPQYMSDPNAAARIHKLMPDTKLVAILRDPMQRTWSHFRMGQRRDTEQREFSEAIASLLSNTEPKEGQELVLPDHANGYESEADFYVAWSEYGRILKKFSACFSPQQLLVLYTEDLENDPAATLDRLLAFIGLPVGFRPPTLGEVIHRGGASNRVPNSVRSWLRDRGLLYRLWQLLPDAHRGRLRFQYEQWNVRKSGDPMSLPDHLSDQLRKHYGEDIQSLLSLSVDPPPWVDRYLPYN</sequence>
<dbReference type="RefSeq" id="WP_279244567.1">
    <property type="nucleotide sequence ID" value="NZ_SHNN01000001.1"/>
</dbReference>
<dbReference type="InterPro" id="IPR027417">
    <property type="entry name" value="P-loop_NTPase"/>
</dbReference>
<accession>A0ABT3TE56</accession>
<protein>
    <submittedName>
        <fullName evidence="2">Sulfotransferase</fullName>
    </submittedName>
</protein>
<comment type="caution">
    <text evidence="2">The sequence shown here is derived from an EMBL/GenBank/DDBJ whole genome shotgun (WGS) entry which is preliminary data.</text>
</comment>
<dbReference type="Proteomes" id="UP001143362">
    <property type="component" value="Unassembled WGS sequence"/>
</dbReference>
<dbReference type="PANTHER" id="PTHR10605:SF56">
    <property type="entry name" value="BIFUNCTIONAL HEPARAN SULFATE N-DEACETYLASE_N-SULFOTRANSFERASE"/>
    <property type="match status" value="1"/>
</dbReference>
<keyword evidence="1" id="KW-0808">Transferase</keyword>
<dbReference type="InterPro" id="IPR037359">
    <property type="entry name" value="NST/OST"/>
</dbReference>
<dbReference type="Pfam" id="PF13469">
    <property type="entry name" value="Sulfotransfer_3"/>
    <property type="match status" value="1"/>
</dbReference>
<reference evidence="2" key="1">
    <citation type="submission" date="2019-02" db="EMBL/GenBank/DDBJ databases">
        <authorList>
            <person name="Li S.-H."/>
        </authorList>
    </citation>
    <scope>NUCLEOTIDE SEQUENCE</scope>
    <source>
        <strain evidence="2">IMCC14734</strain>
    </source>
</reference>
<dbReference type="EMBL" id="SHNN01000001">
    <property type="protein sequence ID" value="MCX2980593.1"/>
    <property type="molecule type" value="Genomic_DNA"/>
</dbReference>
<evidence type="ECO:0000313" key="3">
    <source>
        <dbReference type="Proteomes" id="UP001143362"/>
    </source>
</evidence>
<evidence type="ECO:0000313" key="2">
    <source>
        <dbReference type="EMBL" id="MCX2980593.1"/>
    </source>
</evidence>
<dbReference type="PANTHER" id="PTHR10605">
    <property type="entry name" value="HEPARAN SULFATE SULFOTRANSFERASE"/>
    <property type="match status" value="1"/>
</dbReference>
<name>A0ABT3TE56_9GAMM</name>
<proteinExistence type="predicted"/>
<keyword evidence="3" id="KW-1185">Reference proteome</keyword>